<proteinExistence type="predicted"/>
<gene>
    <name evidence="1" type="ORF">B808_1048</name>
</gene>
<dbReference type="AlphaFoldDB" id="W9EK51"/>
<protein>
    <submittedName>
        <fullName evidence="1">Uncharacterized protein</fullName>
    </submittedName>
</protein>
<dbReference type="Proteomes" id="UP000019474">
    <property type="component" value="Unassembled WGS sequence"/>
</dbReference>
<dbReference type="RefSeq" id="WP_009166281.1">
    <property type="nucleotide sequence ID" value="NZ_ALXG01000043.1"/>
</dbReference>
<reference evidence="1 2" key="1">
    <citation type="submission" date="2012-08" db="EMBL/GenBank/DDBJ databases">
        <title>Genome sequencing of Lactobacillus florum 8D.</title>
        <authorList>
            <person name="Kim E.B."/>
            <person name="Marco M.L."/>
        </authorList>
    </citation>
    <scope>NUCLEOTIDE SEQUENCE [LARGE SCALE GENOMIC DNA]</scope>
    <source>
        <strain evidence="1 2">8D</strain>
    </source>
</reference>
<sequence>MVMLYDPVLDFKTLSEAEKTLEKNMVRLIGNGSVIKSKIKYKSSIDEVRIDEVNGKSKIDGLSSKIDSGIKGKWSKKVQEESKKETSKIIKI</sequence>
<dbReference type="PATRIC" id="fig|1221538.3.peg.1054"/>
<organism evidence="1 2">
    <name type="scientific">Fructilactobacillus florum 8D</name>
    <dbReference type="NCBI Taxonomy" id="1221538"/>
    <lineage>
        <taxon>Bacteria</taxon>
        <taxon>Bacillati</taxon>
        <taxon>Bacillota</taxon>
        <taxon>Bacilli</taxon>
        <taxon>Lactobacillales</taxon>
        <taxon>Lactobacillaceae</taxon>
        <taxon>Fructilactobacillus</taxon>
    </lineage>
</organism>
<comment type="caution">
    <text evidence="1">The sequence shown here is derived from an EMBL/GenBank/DDBJ whole genome shotgun (WGS) entry which is preliminary data.</text>
</comment>
<name>W9EK51_9LACO</name>
<evidence type="ECO:0000313" key="2">
    <source>
        <dbReference type="Proteomes" id="UP000019474"/>
    </source>
</evidence>
<dbReference type="EMBL" id="ALXG01000043">
    <property type="protein sequence ID" value="ETO40059.1"/>
    <property type="molecule type" value="Genomic_DNA"/>
</dbReference>
<keyword evidence="2" id="KW-1185">Reference proteome</keyword>
<evidence type="ECO:0000313" key="1">
    <source>
        <dbReference type="EMBL" id="ETO40059.1"/>
    </source>
</evidence>
<accession>W9EK51</accession>